<accession>A0A3P7K068</accession>
<name>A0A3P7K068_STRVU</name>
<dbReference type="EMBL" id="UYYB01115375">
    <property type="protein sequence ID" value="VDM81957.1"/>
    <property type="molecule type" value="Genomic_DNA"/>
</dbReference>
<gene>
    <name evidence="2" type="ORF">SVUK_LOCUS16955</name>
</gene>
<protein>
    <submittedName>
        <fullName evidence="2">Uncharacterized protein</fullName>
    </submittedName>
</protein>
<keyword evidence="3" id="KW-1185">Reference proteome</keyword>
<dbReference type="PANTHER" id="PTHR23020">
    <property type="entry name" value="UNCHARACTERIZED NUCLEAR HORMONE RECEPTOR-RELATED"/>
    <property type="match status" value="1"/>
</dbReference>
<dbReference type="AlphaFoldDB" id="A0A3P7K068"/>
<dbReference type="PANTHER" id="PTHR23020:SF8">
    <property type="entry name" value="CHK KINASE-LIKE DOMAIN-CONTAINING PROTEIN"/>
    <property type="match status" value="1"/>
</dbReference>
<dbReference type="Proteomes" id="UP000270094">
    <property type="component" value="Unassembled WGS sequence"/>
</dbReference>
<keyword evidence="1" id="KW-0472">Membrane</keyword>
<dbReference type="OrthoDB" id="5777157at2759"/>
<keyword evidence="1" id="KW-0812">Transmembrane</keyword>
<dbReference type="InterPro" id="IPR012877">
    <property type="entry name" value="Dhs-27"/>
</dbReference>
<dbReference type="Pfam" id="PF07914">
    <property type="entry name" value="DUF1679"/>
    <property type="match status" value="1"/>
</dbReference>
<evidence type="ECO:0000256" key="1">
    <source>
        <dbReference type="SAM" id="Phobius"/>
    </source>
</evidence>
<evidence type="ECO:0000313" key="3">
    <source>
        <dbReference type="Proteomes" id="UP000270094"/>
    </source>
</evidence>
<proteinExistence type="predicted"/>
<evidence type="ECO:0000313" key="2">
    <source>
        <dbReference type="EMBL" id="VDM81957.1"/>
    </source>
</evidence>
<keyword evidence="1" id="KW-1133">Transmembrane helix</keyword>
<reference evidence="2 3" key="1">
    <citation type="submission" date="2018-11" db="EMBL/GenBank/DDBJ databases">
        <authorList>
            <consortium name="Pathogen Informatics"/>
        </authorList>
    </citation>
    <scope>NUCLEOTIDE SEQUENCE [LARGE SCALE GENOMIC DNA]</scope>
</reference>
<organism evidence="2 3">
    <name type="scientific">Strongylus vulgaris</name>
    <name type="common">Blood worm</name>
    <dbReference type="NCBI Taxonomy" id="40348"/>
    <lineage>
        <taxon>Eukaryota</taxon>
        <taxon>Metazoa</taxon>
        <taxon>Ecdysozoa</taxon>
        <taxon>Nematoda</taxon>
        <taxon>Chromadorea</taxon>
        <taxon>Rhabditida</taxon>
        <taxon>Rhabditina</taxon>
        <taxon>Rhabditomorpha</taxon>
        <taxon>Strongyloidea</taxon>
        <taxon>Strongylidae</taxon>
        <taxon>Strongylus</taxon>
    </lineage>
</organism>
<feature type="transmembrane region" description="Helical" evidence="1">
    <location>
        <begin position="77"/>
        <end position="97"/>
    </location>
</feature>
<dbReference type="InterPro" id="IPR052961">
    <property type="entry name" value="Oxido-Kinase-like_Enzymes"/>
</dbReference>
<sequence length="110" mass="12341">MRKCGGDGLKESIDRLESVSSEILDMDLGDHLSEKLGMKPVLCQGDMWSTNMIWRQGDKGIELAAIVDFQLKQAYKLFFPLGAFLIVPMIGPLFQFANNRDDVEYKAKVG</sequence>